<gene>
    <name evidence="7" type="ORF">SK069_06800</name>
</gene>
<feature type="domain" description="HTH tetR-type" evidence="6">
    <location>
        <begin position="15"/>
        <end position="75"/>
    </location>
</feature>
<dbReference type="SUPFAM" id="SSF48498">
    <property type="entry name" value="Tetracyclin repressor-like, C-terminal domain"/>
    <property type="match status" value="1"/>
</dbReference>
<sequence>MAAPPKKPHLRERYDERQREVLDTCAGVLARHGYHGTSIDDLIAATGLTRGGLYHYIGSKPELLSRVLADLMAPLLEQARPIVEGPDAPATAIERLRALTRLWMTHVEEHQDHVTVFLQERHTLEQDPSWDEVRGDRDAFEALLTTVLEQGVADGELRLADPGLTALGLLGMVNHSVVWFRRGGRLSAQQVADGFVDLLLGGIRA</sequence>
<evidence type="ECO:0000256" key="5">
    <source>
        <dbReference type="PROSITE-ProRule" id="PRU00335"/>
    </source>
</evidence>
<evidence type="ECO:0000256" key="3">
    <source>
        <dbReference type="ARBA" id="ARBA00023125"/>
    </source>
</evidence>
<dbReference type="PRINTS" id="PR00455">
    <property type="entry name" value="HTHTETR"/>
</dbReference>
<name>A0ABU4VK35_9ACTN</name>
<dbReference type="InterPro" id="IPR036271">
    <property type="entry name" value="Tet_transcr_reg_TetR-rel_C_sf"/>
</dbReference>
<dbReference type="InterPro" id="IPR050109">
    <property type="entry name" value="HTH-type_TetR-like_transc_reg"/>
</dbReference>
<dbReference type="PANTHER" id="PTHR30055:SF175">
    <property type="entry name" value="HTH-TYPE TRANSCRIPTIONAL REPRESSOR KSTR2"/>
    <property type="match status" value="1"/>
</dbReference>
<accession>A0ABU4VK35</accession>
<keyword evidence="4" id="KW-0804">Transcription</keyword>
<dbReference type="Pfam" id="PF00440">
    <property type="entry name" value="TetR_N"/>
    <property type="match status" value="1"/>
</dbReference>
<organism evidence="7 8">
    <name type="scientific">Patulibacter brassicae</name>
    <dbReference type="NCBI Taxonomy" id="1705717"/>
    <lineage>
        <taxon>Bacteria</taxon>
        <taxon>Bacillati</taxon>
        <taxon>Actinomycetota</taxon>
        <taxon>Thermoleophilia</taxon>
        <taxon>Solirubrobacterales</taxon>
        <taxon>Patulibacteraceae</taxon>
        <taxon>Patulibacter</taxon>
    </lineage>
</organism>
<keyword evidence="8" id="KW-1185">Reference proteome</keyword>
<evidence type="ECO:0000256" key="4">
    <source>
        <dbReference type="ARBA" id="ARBA00023163"/>
    </source>
</evidence>
<keyword evidence="1" id="KW-0678">Repressor</keyword>
<dbReference type="InterPro" id="IPR009057">
    <property type="entry name" value="Homeodomain-like_sf"/>
</dbReference>
<dbReference type="Proteomes" id="UP001277761">
    <property type="component" value="Unassembled WGS sequence"/>
</dbReference>
<evidence type="ECO:0000256" key="1">
    <source>
        <dbReference type="ARBA" id="ARBA00022491"/>
    </source>
</evidence>
<dbReference type="PANTHER" id="PTHR30055">
    <property type="entry name" value="HTH-TYPE TRANSCRIPTIONAL REGULATOR RUTR"/>
    <property type="match status" value="1"/>
</dbReference>
<dbReference type="Gene3D" id="1.10.357.10">
    <property type="entry name" value="Tetracycline Repressor, domain 2"/>
    <property type="match status" value="1"/>
</dbReference>
<evidence type="ECO:0000313" key="8">
    <source>
        <dbReference type="Proteomes" id="UP001277761"/>
    </source>
</evidence>
<dbReference type="InterPro" id="IPR041490">
    <property type="entry name" value="KstR2_TetR_C"/>
</dbReference>
<dbReference type="PROSITE" id="PS50977">
    <property type="entry name" value="HTH_TETR_2"/>
    <property type="match status" value="1"/>
</dbReference>
<evidence type="ECO:0000259" key="6">
    <source>
        <dbReference type="PROSITE" id="PS50977"/>
    </source>
</evidence>
<protein>
    <submittedName>
        <fullName evidence="7">TetR/AcrR family transcriptional regulator</fullName>
    </submittedName>
</protein>
<dbReference type="EMBL" id="JAXAVX010000002">
    <property type="protein sequence ID" value="MDX8151291.1"/>
    <property type="molecule type" value="Genomic_DNA"/>
</dbReference>
<dbReference type="Gene3D" id="1.10.10.60">
    <property type="entry name" value="Homeodomain-like"/>
    <property type="match status" value="1"/>
</dbReference>
<proteinExistence type="predicted"/>
<keyword evidence="2" id="KW-0805">Transcription regulation</keyword>
<dbReference type="Pfam" id="PF17932">
    <property type="entry name" value="TetR_C_24"/>
    <property type="match status" value="1"/>
</dbReference>
<evidence type="ECO:0000256" key="2">
    <source>
        <dbReference type="ARBA" id="ARBA00023015"/>
    </source>
</evidence>
<keyword evidence="3 5" id="KW-0238">DNA-binding</keyword>
<evidence type="ECO:0000313" key="7">
    <source>
        <dbReference type="EMBL" id="MDX8151291.1"/>
    </source>
</evidence>
<dbReference type="RefSeq" id="WP_319953441.1">
    <property type="nucleotide sequence ID" value="NZ_JAXAVX010000002.1"/>
</dbReference>
<feature type="DNA-binding region" description="H-T-H motif" evidence="5">
    <location>
        <begin position="38"/>
        <end position="57"/>
    </location>
</feature>
<dbReference type="SUPFAM" id="SSF46689">
    <property type="entry name" value="Homeodomain-like"/>
    <property type="match status" value="1"/>
</dbReference>
<reference evidence="7 8" key="1">
    <citation type="submission" date="2023-11" db="EMBL/GenBank/DDBJ databases">
        <authorList>
            <person name="Xu M."/>
            <person name="Jiang T."/>
        </authorList>
    </citation>
    <scope>NUCLEOTIDE SEQUENCE [LARGE SCALE GENOMIC DNA]</scope>
    <source>
        <strain evidence="7 8">SD</strain>
    </source>
</reference>
<dbReference type="InterPro" id="IPR001647">
    <property type="entry name" value="HTH_TetR"/>
</dbReference>
<comment type="caution">
    <text evidence="7">The sequence shown here is derived from an EMBL/GenBank/DDBJ whole genome shotgun (WGS) entry which is preliminary data.</text>
</comment>